<evidence type="ECO:0000256" key="5">
    <source>
        <dbReference type="ARBA" id="ARBA00023244"/>
    </source>
</evidence>
<dbReference type="InterPro" id="IPR014776">
    <property type="entry name" value="4pyrrole_Mease_sub2"/>
</dbReference>
<dbReference type="EMBL" id="AGYR01000016">
    <property type="protein sequence ID" value="ENZ17351.1"/>
    <property type="molecule type" value="Genomic_DNA"/>
</dbReference>
<dbReference type="FunFam" id="3.30.950.10:FF:000001">
    <property type="entry name" value="Siroheme synthase"/>
    <property type="match status" value="1"/>
</dbReference>
<dbReference type="Gene3D" id="3.40.1010.10">
    <property type="entry name" value="Cobalt-precorrin-4 Transmethylase, Domain 1"/>
    <property type="match status" value="1"/>
</dbReference>
<evidence type="ECO:0000259" key="7">
    <source>
        <dbReference type="Pfam" id="PF00590"/>
    </source>
</evidence>
<dbReference type="PANTHER" id="PTHR45790:SF3">
    <property type="entry name" value="S-ADENOSYL-L-METHIONINE-DEPENDENT UROPORPHYRINOGEN III METHYLTRANSFERASE, CHLOROPLASTIC"/>
    <property type="match status" value="1"/>
</dbReference>
<dbReference type="Pfam" id="PF02602">
    <property type="entry name" value="HEM4"/>
    <property type="match status" value="1"/>
</dbReference>
<sequence>MENTGMVYLVGAGPGDPSLMTLKGRALLSACGALVYDHLASRRFLEWVPSTCRKIYVGKRAGHHSMKQDEINAVLVELALSGLTVVRLKGGDPFVFGRGGEEIQALEAHGIPYETVPGVTSAIAVPECAGIPVTHRGVSRSFHVITGHTLDGKDCLPPEFETYGSLPGTLVFLMGLGQLPAITARLIGGGLAPDTPAAVIEKGTLPDQKVVRAPLSGIHAKVMEEGIGTPAVIVVGETASFHMNCDMKCSFTGPLAGYRIGMIGTRHFTDSLGHALEQEGGEARPILEMEVISHAADPAMQEAYRNLSAYTWLIFTSANGVRLFFQGMQQAGRDYRSLGHVKFAVIGDGTGRELTNFGFHADYMPDSFCAEALAQGLASVLTGSDRILIARSRGGSPVLTRILEEAGLVYDDIVLYQVEGRPVNEQSTEDTEGPADAKSPEEEGFDYITFASASGVRAYLSSGLVIKPGQRSGQTKFVCIGDITAEELKKHGTKADITAGTYHIQGLVQAIVKDAISRKTEGPASV</sequence>
<dbReference type="PANTHER" id="PTHR45790">
    <property type="entry name" value="SIROHEME SYNTHASE-RELATED"/>
    <property type="match status" value="1"/>
</dbReference>
<proteinExistence type="predicted"/>
<dbReference type="AlphaFoldDB" id="A0A0E2HBU4"/>
<dbReference type="InterPro" id="IPR035996">
    <property type="entry name" value="4pyrrol_Methylase_sf"/>
</dbReference>
<dbReference type="PATRIC" id="fig|999408.3.peg.2087"/>
<evidence type="ECO:0000313" key="9">
    <source>
        <dbReference type="EMBL" id="ENZ17351.1"/>
    </source>
</evidence>
<dbReference type="GO" id="GO:0032259">
    <property type="term" value="P:methylation"/>
    <property type="evidence" value="ECO:0007669"/>
    <property type="project" value="UniProtKB-KW"/>
</dbReference>
<dbReference type="InterPro" id="IPR000878">
    <property type="entry name" value="4pyrrol_Mease"/>
</dbReference>
<reference evidence="9 10" key="1">
    <citation type="submission" date="2013-01" db="EMBL/GenBank/DDBJ databases">
        <title>The Genome Sequence of Clostridium clostridioforme 90A8.</title>
        <authorList>
            <consortium name="The Broad Institute Genome Sequencing Platform"/>
            <person name="Earl A."/>
            <person name="Ward D."/>
            <person name="Feldgarden M."/>
            <person name="Gevers D."/>
            <person name="Courvalin P."/>
            <person name="Lambert T."/>
            <person name="Walker B."/>
            <person name="Young S.K."/>
            <person name="Zeng Q."/>
            <person name="Gargeya S."/>
            <person name="Fitzgerald M."/>
            <person name="Haas B."/>
            <person name="Abouelleil A."/>
            <person name="Alvarado L."/>
            <person name="Arachchi H.M."/>
            <person name="Berlin A.M."/>
            <person name="Chapman S.B."/>
            <person name="Dewar J."/>
            <person name="Goldberg J."/>
            <person name="Griggs A."/>
            <person name="Gujja S."/>
            <person name="Hansen M."/>
            <person name="Howarth C."/>
            <person name="Imamovic A."/>
            <person name="Larimer J."/>
            <person name="McCowan C."/>
            <person name="Murphy C."/>
            <person name="Neiman D."/>
            <person name="Pearson M."/>
            <person name="Priest M."/>
            <person name="Roberts A."/>
            <person name="Saif S."/>
            <person name="Shea T."/>
            <person name="Sisk P."/>
            <person name="Sykes S."/>
            <person name="Wortman J."/>
            <person name="Nusbaum C."/>
            <person name="Birren B."/>
        </authorList>
    </citation>
    <scope>NUCLEOTIDE SEQUENCE [LARGE SCALE GENOMIC DNA]</scope>
    <source>
        <strain evidence="9 10">90A8</strain>
    </source>
</reference>
<dbReference type="InterPro" id="IPR050161">
    <property type="entry name" value="Siro_Cobalamin_biosynth"/>
</dbReference>
<name>A0A0E2HBU4_9FIRM</name>
<dbReference type="NCBIfam" id="TIGR01469">
    <property type="entry name" value="cobA_cysG_Cterm"/>
    <property type="match status" value="1"/>
</dbReference>
<dbReference type="CDD" id="cd11642">
    <property type="entry name" value="SUMT"/>
    <property type="match status" value="1"/>
</dbReference>
<evidence type="ECO:0000256" key="6">
    <source>
        <dbReference type="SAM" id="MobiDB-lite"/>
    </source>
</evidence>
<dbReference type="NCBIfam" id="NF004790">
    <property type="entry name" value="PRK06136.1"/>
    <property type="match status" value="1"/>
</dbReference>
<dbReference type="GO" id="GO:0019354">
    <property type="term" value="P:siroheme biosynthetic process"/>
    <property type="evidence" value="ECO:0007669"/>
    <property type="project" value="InterPro"/>
</dbReference>
<protein>
    <recommendedName>
        <fullName evidence="1">uroporphyrinogen-III C-methyltransferase</fullName>
        <ecNumber evidence="1">2.1.1.107</ecNumber>
    </recommendedName>
</protein>
<feature type="domain" description="Tetrapyrrole biosynthesis uroporphyrinogen III synthase" evidence="8">
    <location>
        <begin position="274"/>
        <end position="509"/>
    </location>
</feature>
<dbReference type="Gene3D" id="3.30.950.10">
    <property type="entry name" value="Methyltransferase, Cobalt-precorrin-4 Transmethylase, Domain 2"/>
    <property type="match status" value="1"/>
</dbReference>
<evidence type="ECO:0000256" key="4">
    <source>
        <dbReference type="ARBA" id="ARBA00022691"/>
    </source>
</evidence>
<evidence type="ECO:0000256" key="1">
    <source>
        <dbReference type="ARBA" id="ARBA00012162"/>
    </source>
</evidence>
<dbReference type="FunFam" id="3.40.1010.10:FF:000001">
    <property type="entry name" value="Siroheme synthase"/>
    <property type="match status" value="1"/>
</dbReference>
<dbReference type="PROSITE" id="PS00839">
    <property type="entry name" value="SUMT_1"/>
    <property type="match status" value="1"/>
</dbReference>
<dbReference type="HOGENOM" id="CLU_011276_6_0_9"/>
<dbReference type="SUPFAM" id="SSF53790">
    <property type="entry name" value="Tetrapyrrole methylase"/>
    <property type="match status" value="1"/>
</dbReference>
<dbReference type="CDD" id="cd06578">
    <property type="entry name" value="HemD"/>
    <property type="match status" value="1"/>
</dbReference>
<feature type="domain" description="Tetrapyrrole methylase" evidence="7">
    <location>
        <begin position="6"/>
        <end position="216"/>
    </location>
</feature>
<keyword evidence="3 9" id="KW-0808">Transferase</keyword>
<dbReference type="InterPro" id="IPR003754">
    <property type="entry name" value="4pyrrol_synth_uPrphyn_synth"/>
</dbReference>
<accession>A0A0E2HBU4</accession>
<evidence type="ECO:0000313" key="10">
    <source>
        <dbReference type="Proteomes" id="UP000013085"/>
    </source>
</evidence>
<dbReference type="GO" id="GO:0004851">
    <property type="term" value="F:uroporphyrin-III C-methyltransferase activity"/>
    <property type="evidence" value="ECO:0007669"/>
    <property type="project" value="UniProtKB-EC"/>
</dbReference>
<dbReference type="Proteomes" id="UP000013085">
    <property type="component" value="Unassembled WGS sequence"/>
</dbReference>
<feature type="region of interest" description="Disordered" evidence="6">
    <location>
        <begin position="422"/>
        <end position="441"/>
    </location>
</feature>
<keyword evidence="5" id="KW-0627">Porphyrin biosynthesis</keyword>
<evidence type="ECO:0000256" key="3">
    <source>
        <dbReference type="ARBA" id="ARBA00022679"/>
    </source>
</evidence>
<evidence type="ECO:0000256" key="2">
    <source>
        <dbReference type="ARBA" id="ARBA00022603"/>
    </source>
</evidence>
<dbReference type="InterPro" id="IPR003043">
    <property type="entry name" value="Uropor_MeTrfase_CS"/>
</dbReference>
<dbReference type="InterPro" id="IPR036108">
    <property type="entry name" value="4pyrrol_syn_uPrphyn_synt_sf"/>
</dbReference>
<dbReference type="InterPro" id="IPR014777">
    <property type="entry name" value="4pyrrole_Mease_sub1"/>
</dbReference>
<dbReference type="Gene3D" id="3.40.50.10090">
    <property type="match status" value="2"/>
</dbReference>
<evidence type="ECO:0000259" key="8">
    <source>
        <dbReference type="Pfam" id="PF02602"/>
    </source>
</evidence>
<keyword evidence="2 9" id="KW-0489">Methyltransferase</keyword>
<dbReference type="Pfam" id="PF00590">
    <property type="entry name" value="TP_methylase"/>
    <property type="match status" value="1"/>
</dbReference>
<dbReference type="GO" id="GO:0004852">
    <property type="term" value="F:uroporphyrinogen-III synthase activity"/>
    <property type="evidence" value="ECO:0007669"/>
    <property type="project" value="InterPro"/>
</dbReference>
<organism evidence="9 10">
    <name type="scientific">[Clostridium] clostridioforme 90A8</name>
    <dbReference type="NCBI Taxonomy" id="999408"/>
    <lineage>
        <taxon>Bacteria</taxon>
        <taxon>Bacillati</taxon>
        <taxon>Bacillota</taxon>
        <taxon>Clostridia</taxon>
        <taxon>Lachnospirales</taxon>
        <taxon>Lachnospiraceae</taxon>
        <taxon>Enterocloster</taxon>
    </lineage>
</organism>
<gene>
    <name evidence="9" type="ORF">HMPREF1090_01941</name>
</gene>
<dbReference type="InterPro" id="IPR006366">
    <property type="entry name" value="CobA/CysG_C"/>
</dbReference>
<dbReference type="SUPFAM" id="SSF69618">
    <property type="entry name" value="HemD-like"/>
    <property type="match status" value="1"/>
</dbReference>
<dbReference type="EC" id="2.1.1.107" evidence="1"/>
<keyword evidence="4" id="KW-0949">S-adenosyl-L-methionine</keyword>
<dbReference type="RefSeq" id="WP_002595589.1">
    <property type="nucleotide sequence ID" value="NZ_KB851019.1"/>
</dbReference>
<comment type="caution">
    <text evidence="9">The sequence shown here is derived from an EMBL/GenBank/DDBJ whole genome shotgun (WGS) entry which is preliminary data.</text>
</comment>